<gene>
    <name evidence="5" type="ORF">SAMN03080606_02499</name>
</gene>
<dbReference type="Pfam" id="PF01979">
    <property type="entry name" value="Amidohydro_1"/>
    <property type="match status" value="1"/>
</dbReference>
<feature type="binding site" description="via carbamate group" evidence="1">
    <location>
        <position position="160"/>
    </location>
    <ligand>
        <name>Zn(2+)</name>
        <dbReference type="ChEBI" id="CHEBI:29105"/>
        <label>1</label>
    </ligand>
</feature>
<evidence type="ECO:0000256" key="2">
    <source>
        <dbReference type="PIRSR" id="PIRSR039004-2"/>
    </source>
</evidence>
<keyword evidence="1" id="KW-0862">Zinc</keyword>
<dbReference type="AlphaFoldDB" id="A0A1G5ITL2"/>
<dbReference type="InterPro" id="IPR011059">
    <property type="entry name" value="Metal-dep_hydrolase_composite"/>
</dbReference>
<dbReference type="PANTHER" id="PTHR42717">
    <property type="entry name" value="DIHYDROOROTASE-RELATED"/>
    <property type="match status" value="1"/>
</dbReference>
<organism evidence="5 6">
    <name type="scientific">Alkaliphilus peptidifermentans DSM 18978</name>
    <dbReference type="NCBI Taxonomy" id="1120976"/>
    <lineage>
        <taxon>Bacteria</taxon>
        <taxon>Bacillati</taxon>
        <taxon>Bacillota</taxon>
        <taxon>Clostridia</taxon>
        <taxon>Peptostreptococcales</taxon>
        <taxon>Natronincolaceae</taxon>
        <taxon>Alkaliphilus</taxon>
    </lineage>
</organism>
<feature type="binding site" evidence="1">
    <location>
        <position position="193"/>
    </location>
    <ligand>
        <name>Zn(2+)</name>
        <dbReference type="ChEBI" id="CHEBI:29105"/>
        <label>2</label>
    </ligand>
</feature>
<dbReference type="PIRSF" id="PIRSF039004">
    <property type="entry name" value="ADE_EF_0837"/>
    <property type="match status" value="1"/>
</dbReference>
<reference evidence="5 6" key="1">
    <citation type="submission" date="2016-10" db="EMBL/GenBank/DDBJ databases">
        <authorList>
            <person name="de Groot N.N."/>
        </authorList>
    </citation>
    <scope>NUCLEOTIDE SEQUENCE [LARGE SCALE GENOMIC DNA]</scope>
    <source>
        <strain evidence="5 6">DSM 18978</strain>
    </source>
</reference>
<feature type="binding site" evidence="1">
    <location>
        <position position="64"/>
    </location>
    <ligand>
        <name>Zn(2+)</name>
        <dbReference type="ChEBI" id="CHEBI:29105"/>
        <label>1</label>
    </ligand>
</feature>
<dbReference type="GO" id="GO:0019213">
    <property type="term" value="F:deacetylase activity"/>
    <property type="evidence" value="ECO:0007669"/>
    <property type="project" value="InterPro"/>
</dbReference>
<keyword evidence="1" id="KW-0479">Metal-binding</keyword>
<evidence type="ECO:0000259" key="4">
    <source>
        <dbReference type="Pfam" id="PF01979"/>
    </source>
</evidence>
<feature type="binding site" evidence="1">
    <location>
        <position position="276"/>
    </location>
    <ligand>
        <name>Zn(2+)</name>
        <dbReference type="ChEBI" id="CHEBI:29105"/>
        <label>1</label>
    </ligand>
</feature>
<dbReference type="GO" id="GO:0046872">
    <property type="term" value="F:metal ion binding"/>
    <property type="evidence" value="ECO:0007669"/>
    <property type="project" value="UniProtKB-KW"/>
</dbReference>
<proteinExistence type="predicted"/>
<evidence type="ECO:0000256" key="3">
    <source>
        <dbReference type="PIRSR" id="PIRSR039004-3"/>
    </source>
</evidence>
<dbReference type="Proteomes" id="UP000198636">
    <property type="component" value="Unassembled WGS sequence"/>
</dbReference>
<feature type="modified residue" description="N6-carboxylysine" evidence="2">
    <location>
        <position position="160"/>
    </location>
</feature>
<dbReference type="SUPFAM" id="SSF51338">
    <property type="entry name" value="Composite domain of metallo-dependent hydrolases"/>
    <property type="match status" value="1"/>
</dbReference>
<keyword evidence="6" id="KW-1185">Reference proteome</keyword>
<protein>
    <submittedName>
        <fullName evidence="5">Dihydroorotase</fullName>
    </submittedName>
</protein>
<dbReference type="InterPro" id="IPR020043">
    <property type="entry name" value="Deacetylase_Atu3266-like"/>
</dbReference>
<feature type="site" description="Transition state stabilizer" evidence="3">
    <location>
        <position position="162"/>
    </location>
</feature>
<dbReference type="GO" id="GO:0016810">
    <property type="term" value="F:hydrolase activity, acting on carbon-nitrogen (but not peptide) bonds"/>
    <property type="evidence" value="ECO:0007669"/>
    <property type="project" value="InterPro"/>
</dbReference>
<sequence>MGKQVILKGGQLLDIYNNYRFHKKEILIENGLISEIADEIKSRKDSEVVHLDNQIIAPGFIDIHTHVYGDRTSLGVEADTVGVYSGCTTIFDAGSAGAKNFNDFKEQVIKNSRTRVISLINIAYTGLEEERFELADFKNINLAALRDIVKSNKNHIKGIKARASASTVGKLGIRPIEIAKEISSELGLPLVVHIGNLPPAIEDVLNLLNKGDVITHCFHGKENGLLNDNRHLRRETSKAIDRGVLFDIGHGTSSFNFNVAADAIKQNFYPDIISTDIYRQNYKGPVYSLALTINKMMALGLNIEACISKVTTVPALNFKLDRIGMIKRGYMADFTVFNLIDKAVTLEDSDGNLLNNNKYLQVACTIKGGELINVEDNK</sequence>
<dbReference type="Gene3D" id="2.30.40.10">
    <property type="entry name" value="Urease, subunit C, domain 1"/>
    <property type="match status" value="1"/>
</dbReference>
<accession>A0A1G5ITL2</accession>
<feature type="domain" description="Amidohydrolase-related" evidence="4">
    <location>
        <begin position="55"/>
        <end position="371"/>
    </location>
</feature>
<dbReference type="OrthoDB" id="9802793at2"/>
<dbReference type="SUPFAM" id="SSF51556">
    <property type="entry name" value="Metallo-dependent hydrolases"/>
    <property type="match status" value="1"/>
</dbReference>
<name>A0A1G5ITL2_9FIRM</name>
<feature type="binding site" description="via carbamate group" evidence="1">
    <location>
        <position position="160"/>
    </location>
    <ligand>
        <name>Zn(2+)</name>
        <dbReference type="ChEBI" id="CHEBI:29105"/>
        <label>2</label>
    </ligand>
</feature>
<dbReference type="NCBIfam" id="NF006689">
    <property type="entry name" value="PRK09237.1"/>
    <property type="match status" value="1"/>
</dbReference>
<dbReference type="Gene3D" id="3.20.20.140">
    <property type="entry name" value="Metal-dependent hydrolases"/>
    <property type="match status" value="1"/>
</dbReference>
<evidence type="ECO:0000313" key="5">
    <source>
        <dbReference type="EMBL" id="SCY79080.1"/>
    </source>
</evidence>
<evidence type="ECO:0000313" key="6">
    <source>
        <dbReference type="Proteomes" id="UP000198636"/>
    </source>
</evidence>
<feature type="binding site" evidence="1">
    <location>
        <position position="66"/>
    </location>
    <ligand>
        <name>Zn(2+)</name>
        <dbReference type="ChEBI" id="CHEBI:29105"/>
        <label>1</label>
    </ligand>
</feature>
<dbReference type="RefSeq" id="WP_091543889.1">
    <property type="nucleotide sequence ID" value="NZ_FMUS01000016.1"/>
</dbReference>
<dbReference type="InterPro" id="IPR032466">
    <property type="entry name" value="Metal_Hydrolase"/>
</dbReference>
<dbReference type="EMBL" id="FMUS01000016">
    <property type="protein sequence ID" value="SCY79080.1"/>
    <property type="molecule type" value="Genomic_DNA"/>
</dbReference>
<feature type="binding site" evidence="1">
    <location>
        <position position="216"/>
    </location>
    <ligand>
        <name>Zn(2+)</name>
        <dbReference type="ChEBI" id="CHEBI:29105"/>
        <label>2</label>
    </ligand>
</feature>
<dbReference type="PANTHER" id="PTHR42717:SF1">
    <property type="entry name" value="IMIDAZOLONEPROPIONASE AND RELATED AMIDOHYDROLASES"/>
    <property type="match status" value="1"/>
</dbReference>
<evidence type="ECO:0000256" key="1">
    <source>
        <dbReference type="PIRSR" id="PIRSR039004-1"/>
    </source>
</evidence>
<dbReference type="InterPro" id="IPR006680">
    <property type="entry name" value="Amidohydro-rel"/>
</dbReference>
<dbReference type="STRING" id="1120976.SAMN03080606_02499"/>